<accession>D7UAZ3</accession>
<proteinExistence type="predicted"/>
<evidence type="ECO:0000313" key="1">
    <source>
        <dbReference type="EMBL" id="CBI39908.3"/>
    </source>
</evidence>
<dbReference type="AlphaFoldDB" id="D7UAZ3"/>
<dbReference type="EMBL" id="FN596747">
    <property type="protein sequence ID" value="CBI39908.3"/>
    <property type="molecule type" value="Genomic_DNA"/>
</dbReference>
<evidence type="ECO:0000313" key="2">
    <source>
        <dbReference type="Proteomes" id="UP000009183"/>
    </source>
</evidence>
<protein>
    <submittedName>
        <fullName evidence="1">Uncharacterized protein</fullName>
    </submittedName>
</protein>
<sequence length="64" mass="7614">MIQITVISCIWLENWPLRTGSVSFLVQLYKCNASYIGLRKLKNMPREPSVNLRTKTKINRKWYL</sequence>
<dbReference type="PaxDb" id="29760-VIT_19s0015g02380.t01"/>
<dbReference type="HOGENOM" id="CLU_2872213_0_0_1"/>
<organism evidence="1 2">
    <name type="scientific">Vitis vinifera</name>
    <name type="common">Grape</name>
    <dbReference type="NCBI Taxonomy" id="29760"/>
    <lineage>
        <taxon>Eukaryota</taxon>
        <taxon>Viridiplantae</taxon>
        <taxon>Streptophyta</taxon>
        <taxon>Embryophyta</taxon>
        <taxon>Tracheophyta</taxon>
        <taxon>Spermatophyta</taxon>
        <taxon>Magnoliopsida</taxon>
        <taxon>eudicotyledons</taxon>
        <taxon>Gunneridae</taxon>
        <taxon>Pentapetalae</taxon>
        <taxon>rosids</taxon>
        <taxon>Vitales</taxon>
        <taxon>Vitaceae</taxon>
        <taxon>Viteae</taxon>
        <taxon>Vitis</taxon>
    </lineage>
</organism>
<keyword evidence="2" id="KW-1185">Reference proteome</keyword>
<gene>
    <name evidence="1" type="ordered locus">VIT_19s0015g02380</name>
</gene>
<name>D7UAZ3_VITVI</name>
<dbReference type="Proteomes" id="UP000009183">
    <property type="component" value="Chromosome 19"/>
</dbReference>
<reference evidence="2" key="1">
    <citation type="journal article" date="2007" name="Nature">
        <title>The grapevine genome sequence suggests ancestral hexaploidization in major angiosperm phyla.</title>
        <authorList>
            <consortium name="The French-Italian Public Consortium for Grapevine Genome Characterization."/>
            <person name="Jaillon O."/>
            <person name="Aury J.-M."/>
            <person name="Noel B."/>
            <person name="Policriti A."/>
            <person name="Clepet C."/>
            <person name="Casagrande A."/>
            <person name="Choisne N."/>
            <person name="Aubourg S."/>
            <person name="Vitulo N."/>
            <person name="Jubin C."/>
            <person name="Vezzi A."/>
            <person name="Legeai F."/>
            <person name="Hugueney P."/>
            <person name="Dasilva C."/>
            <person name="Horner D."/>
            <person name="Mica E."/>
            <person name="Jublot D."/>
            <person name="Poulain J."/>
            <person name="Bruyere C."/>
            <person name="Billault A."/>
            <person name="Segurens B."/>
            <person name="Gouyvenoux M."/>
            <person name="Ugarte E."/>
            <person name="Cattonaro F."/>
            <person name="Anthouard V."/>
            <person name="Vico V."/>
            <person name="Del Fabbro C."/>
            <person name="Alaux M."/>
            <person name="Di Gaspero G."/>
            <person name="Dumas V."/>
            <person name="Felice N."/>
            <person name="Paillard S."/>
            <person name="Juman I."/>
            <person name="Moroldo M."/>
            <person name="Scalabrin S."/>
            <person name="Canaguier A."/>
            <person name="Le Clainche I."/>
            <person name="Malacrida G."/>
            <person name="Durand E."/>
            <person name="Pesole G."/>
            <person name="Laucou V."/>
            <person name="Chatelet P."/>
            <person name="Merdinoglu D."/>
            <person name="Delledonne M."/>
            <person name="Pezzotti M."/>
            <person name="Lecharny A."/>
            <person name="Scarpelli C."/>
            <person name="Artiguenave F."/>
            <person name="Pe M.E."/>
            <person name="Valle G."/>
            <person name="Morgante M."/>
            <person name="Caboche M."/>
            <person name="Adam-Blondon A.-F."/>
            <person name="Weissenbach J."/>
            <person name="Quetier F."/>
            <person name="Wincker P."/>
        </authorList>
    </citation>
    <scope>NUCLEOTIDE SEQUENCE [LARGE SCALE GENOMIC DNA]</scope>
    <source>
        <strain evidence="2">cv. Pinot noir / PN40024</strain>
    </source>
</reference>
<dbReference type="InParanoid" id="D7UAZ3"/>